<evidence type="ECO:0000313" key="9">
    <source>
        <dbReference type="Proteomes" id="UP001366060"/>
    </source>
</evidence>
<feature type="binding site" evidence="7">
    <location>
        <begin position="75"/>
        <end position="76"/>
    </location>
    <ligand>
        <name>substrate</name>
    </ligand>
</feature>
<dbReference type="PANTHER" id="PTHR21198">
    <property type="entry name" value="GLUTAMATE RACEMASE"/>
    <property type="match status" value="1"/>
</dbReference>
<dbReference type="Pfam" id="PF01177">
    <property type="entry name" value="Asp_Glu_race"/>
    <property type="match status" value="1"/>
</dbReference>
<comment type="catalytic activity">
    <reaction evidence="1 7">
        <text>L-glutamate = D-glutamate</text>
        <dbReference type="Rhea" id="RHEA:12813"/>
        <dbReference type="ChEBI" id="CHEBI:29985"/>
        <dbReference type="ChEBI" id="CHEBI:29986"/>
        <dbReference type="EC" id="5.1.1.3"/>
    </reaction>
</comment>
<feature type="binding site" evidence="7">
    <location>
        <begin position="42"/>
        <end position="43"/>
    </location>
    <ligand>
        <name>substrate</name>
    </ligand>
</feature>
<evidence type="ECO:0000256" key="7">
    <source>
        <dbReference type="HAMAP-Rule" id="MF_00258"/>
    </source>
</evidence>
<name>A0ABU9H9K3_9GAMM</name>
<dbReference type="PROSITE" id="PS00924">
    <property type="entry name" value="ASP_GLU_RACEMASE_2"/>
    <property type="match status" value="1"/>
</dbReference>
<dbReference type="Proteomes" id="UP001366060">
    <property type="component" value="Unassembled WGS sequence"/>
</dbReference>
<feature type="binding site" evidence="7">
    <location>
        <begin position="188"/>
        <end position="189"/>
    </location>
    <ligand>
        <name>substrate</name>
    </ligand>
</feature>
<evidence type="ECO:0000256" key="3">
    <source>
        <dbReference type="ARBA" id="ARBA00022960"/>
    </source>
</evidence>
<sequence>MSAKRVLIFDSGVGGLSVYEQIIKVNPTIKCHYLFDNAYFPYGELPREKLIKRITQLLTDFIKEYPTDLIVIACNSASTIALEDLRQHFSIPIVGVVPAIKPATSVTNNNVIGLLATPGTIERVYTTALINEFAADKTVLRIGSTRLVKLAEDKLMGKALLQSDFEAILAPWINNEENMPDTLVLGCTHFPLLKQEISRCFTRPIHLVDSGEAIALRVQKLLKLKKEGGDLTSQSHQAFYTQIFANQTHLSALHKRFIDYGFTQLNFCNL</sequence>
<dbReference type="Gene3D" id="3.40.50.1860">
    <property type="match status" value="2"/>
</dbReference>
<comment type="caution">
    <text evidence="8">The sequence shown here is derived from an EMBL/GenBank/DDBJ whole genome shotgun (WGS) entry which is preliminary data.</text>
</comment>
<keyword evidence="3 7" id="KW-0133">Cell shape</keyword>
<gene>
    <name evidence="7 8" type="primary">murI</name>
    <name evidence="8" type="ORF">V6255_05270</name>
</gene>
<reference evidence="8 9" key="1">
    <citation type="submission" date="2024-02" db="EMBL/GenBank/DDBJ databases">
        <title>Bacteria isolated from the canopy kelp, Nereocystis luetkeana.</title>
        <authorList>
            <person name="Pfister C.A."/>
            <person name="Younker I.T."/>
            <person name="Light S.H."/>
        </authorList>
    </citation>
    <scope>NUCLEOTIDE SEQUENCE [LARGE SCALE GENOMIC DNA]</scope>
    <source>
        <strain evidence="8 9">TI.2.07</strain>
    </source>
</reference>
<evidence type="ECO:0000256" key="5">
    <source>
        <dbReference type="ARBA" id="ARBA00023235"/>
    </source>
</evidence>
<keyword evidence="9" id="KW-1185">Reference proteome</keyword>
<dbReference type="EC" id="5.1.1.3" evidence="2 7"/>
<dbReference type="InterPro" id="IPR033134">
    <property type="entry name" value="Asp/Glu_racemase_AS_2"/>
</dbReference>
<comment type="similarity">
    <text evidence="7">Belongs to the aspartate/glutamate racemases family.</text>
</comment>
<dbReference type="PANTHER" id="PTHR21198:SF2">
    <property type="entry name" value="GLUTAMATE RACEMASE"/>
    <property type="match status" value="1"/>
</dbReference>
<evidence type="ECO:0000256" key="4">
    <source>
        <dbReference type="ARBA" id="ARBA00022984"/>
    </source>
</evidence>
<dbReference type="InterPro" id="IPR015942">
    <property type="entry name" value="Asp/Glu/hydantoin_racemase"/>
</dbReference>
<protein>
    <recommendedName>
        <fullName evidence="2 7">Glutamate racemase</fullName>
        <ecNumber evidence="2 7">5.1.1.3</ecNumber>
    </recommendedName>
</protein>
<dbReference type="NCBIfam" id="TIGR00067">
    <property type="entry name" value="glut_race"/>
    <property type="match status" value="1"/>
</dbReference>
<dbReference type="InterPro" id="IPR004391">
    <property type="entry name" value="Glu_race"/>
</dbReference>
<comment type="pathway">
    <text evidence="7">Cell wall biogenesis; peptidoglycan biosynthesis.</text>
</comment>
<dbReference type="EMBL" id="JBAKBA010000008">
    <property type="protein sequence ID" value="MEL0658547.1"/>
    <property type="molecule type" value="Genomic_DNA"/>
</dbReference>
<evidence type="ECO:0000256" key="6">
    <source>
        <dbReference type="ARBA" id="ARBA00023316"/>
    </source>
</evidence>
<organism evidence="8 9">
    <name type="scientific">Psychromonas arctica</name>
    <dbReference type="NCBI Taxonomy" id="168275"/>
    <lineage>
        <taxon>Bacteria</taxon>
        <taxon>Pseudomonadati</taxon>
        <taxon>Pseudomonadota</taxon>
        <taxon>Gammaproteobacteria</taxon>
        <taxon>Alteromonadales</taxon>
        <taxon>Psychromonadaceae</taxon>
        <taxon>Psychromonas</taxon>
    </lineage>
</organism>
<dbReference type="PROSITE" id="PS00923">
    <property type="entry name" value="ASP_GLU_RACEMASE_1"/>
    <property type="match status" value="1"/>
</dbReference>
<keyword evidence="6 7" id="KW-0961">Cell wall biogenesis/degradation</keyword>
<dbReference type="HAMAP" id="MF_00258">
    <property type="entry name" value="Glu_racemase"/>
    <property type="match status" value="1"/>
</dbReference>
<comment type="function">
    <text evidence="7">Provides the (R)-glutamate required for cell wall biosynthesis.</text>
</comment>
<keyword evidence="5 7" id="KW-0413">Isomerase</keyword>
<feature type="binding site" evidence="7">
    <location>
        <begin position="10"/>
        <end position="11"/>
    </location>
    <ligand>
        <name>substrate</name>
    </ligand>
</feature>
<feature type="active site" description="Proton donor/acceptor" evidence="7">
    <location>
        <position position="187"/>
    </location>
</feature>
<feature type="active site" description="Proton donor/acceptor" evidence="7">
    <location>
        <position position="74"/>
    </location>
</feature>
<dbReference type="SUPFAM" id="SSF53681">
    <property type="entry name" value="Aspartate/glutamate racemase"/>
    <property type="match status" value="2"/>
</dbReference>
<accession>A0ABU9H9K3</accession>
<keyword evidence="4 7" id="KW-0573">Peptidoglycan synthesis</keyword>
<dbReference type="InterPro" id="IPR018187">
    <property type="entry name" value="Asp/Glu_racemase_AS_1"/>
</dbReference>
<evidence type="ECO:0000256" key="2">
    <source>
        <dbReference type="ARBA" id="ARBA00013090"/>
    </source>
</evidence>
<dbReference type="GO" id="GO:0008881">
    <property type="term" value="F:glutamate racemase activity"/>
    <property type="evidence" value="ECO:0007669"/>
    <property type="project" value="UniProtKB-EC"/>
</dbReference>
<dbReference type="RefSeq" id="WP_341627197.1">
    <property type="nucleotide sequence ID" value="NZ_JBAKBA010000008.1"/>
</dbReference>
<evidence type="ECO:0000256" key="1">
    <source>
        <dbReference type="ARBA" id="ARBA00001602"/>
    </source>
</evidence>
<evidence type="ECO:0000313" key="8">
    <source>
        <dbReference type="EMBL" id="MEL0658547.1"/>
    </source>
</evidence>
<dbReference type="InterPro" id="IPR001920">
    <property type="entry name" value="Asp/Glu_race"/>
</dbReference>
<proteinExistence type="inferred from homology"/>